<dbReference type="GO" id="GO:1990189">
    <property type="term" value="F:protein N-terminal-serine acetyltransferase activity"/>
    <property type="evidence" value="ECO:0007669"/>
    <property type="project" value="TreeGrafter"/>
</dbReference>
<sequence>MTIEYGTPAASSPPSVEIRLSGEGLVLREWTDGDLPAMAELFDDPDVARWTPLASPFDLAAARRYLEAARRSRAAGERLNLAITTDGGVPKGEILLSRVGWPAGTASIGYVVGAAHRGRRLAARAVRVMAVFAHTVAGLSRVCLEIEKDNEASARVARAAGFALTGEPPKVVQEKGRRLSLLTWAHPAP</sequence>
<protein>
    <submittedName>
        <fullName evidence="2">RimJ/RimL family protein N-acetyltransferase</fullName>
    </submittedName>
</protein>
<dbReference type="GO" id="GO:0008999">
    <property type="term" value="F:protein-N-terminal-alanine acetyltransferase activity"/>
    <property type="evidence" value="ECO:0007669"/>
    <property type="project" value="TreeGrafter"/>
</dbReference>
<name>A0A7W7DFL9_9ACTN</name>
<evidence type="ECO:0000313" key="3">
    <source>
        <dbReference type="Proteomes" id="UP000542210"/>
    </source>
</evidence>
<keyword evidence="3" id="KW-1185">Reference proteome</keyword>
<dbReference type="EMBL" id="JACHND010000001">
    <property type="protein sequence ID" value="MBB4705125.1"/>
    <property type="molecule type" value="Genomic_DNA"/>
</dbReference>
<proteinExistence type="predicted"/>
<dbReference type="AlphaFoldDB" id="A0A7W7DFL9"/>
<reference evidence="2 3" key="1">
    <citation type="submission" date="2020-08" db="EMBL/GenBank/DDBJ databases">
        <title>Sequencing the genomes of 1000 actinobacteria strains.</title>
        <authorList>
            <person name="Klenk H.-P."/>
        </authorList>
    </citation>
    <scope>NUCLEOTIDE SEQUENCE [LARGE SCALE GENOMIC DNA]</scope>
    <source>
        <strain evidence="2 3">DSM 45784</strain>
    </source>
</reference>
<dbReference type="Pfam" id="PF13302">
    <property type="entry name" value="Acetyltransf_3"/>
    <property type="match status" value="1"/>
</dbReference>
<organism evidence="2 3">
    <name type="scientific">Sphaerisporangium siamense</name>
    <dbReference type="NCBI Taxonomy" id="795645"/>
    <lineage>
        <taxon>Bacteria</taxon>
        <taxon>Bacillati</taxon>
        <taxon>Actinomycetota</taxon>
        <taxon>Actinomycetes</taxon>
        <taxon>Streptosporangiales</taxon>
        <taxon>Streptosporangiaceae</taxon>
        <taxon>Sphaerisporangium</taxon>
    </lineage>
</organism>
<dbReference type="PANTHER" id="PTHR43441:SF10">
    <property type="entry name" value="ACETYLTRANSFERASE"/>
    <property type="match status" value="1"/>
</dbReference>
<dbReference type="Gene3D" id="3.40.630.30">
    <property type="match status" value="1"/>
</dbReference>
<dbReference type="InterPro" id="IPR016181">
    <property type="entry name" value="Acyl_CoA_acyltransferase"/>
</dbReference>
<dbReference type="RefSeq" id="WP_184886609.1">
    <property type="nucleotide sequence ID" value="NZ_BOOV01000006.1"/>
</dbReference>
<dbReference type="PANTHER" id="PTHR43441">
    <property type="entry name" value="RIBOSOMAL-PROTEIN-SERINE ACETYLTRANSFERASE"/>
    <property type="match status" value="1"/>
</dbReference>
<evidence type="ECO:0000313" key="2">
    <source>
        <dbReference type="EMBL" id="MBB4705125.1"/>
    </source>
</evidence>
<keyword evidence="2" id="KW-0808">Transferase</keyword>
<gene>
    <name evidence="2" type="ORF">BJ982_006669</name>
</gene>
<dbReference type="InterPro" id="IPR051908">
    <property type="entry name" value="Ribosomal_N-acetyltransferase"/>
</dbReference>
<dbReference type="GO" id="GO:0005737">
    <property type="term" value="C:cytoplasm"/>
    <property type="evidence" value="ECO:0007669"/>
    <property type="project" value="TreeGrafter"/>
</dbReference>
<dbReference type="InterPro" id="IPR000182">
    <property type="entry name" value="GNAT_dom"/>
</dbReference>
<accession>A0A7W7DFL9</accession>
<feature type="domain" description="N-acetyltransferase" evidence="1">
    <location>
        <begin position="25"/>
        <end position="189"/>
    </location>
</feature>
<dbReference type="Proteomes" id="UP000542210">
    <property type="component" value="Unassembled WGS sequence"/>
</dbReference>
<comment type="caution">
    <text evidence="2">The sequence shown here is derived from an EMBL/GenBank/DDBJ whole genome shotgun (WGS) entry which is preliminary data.</text>
</comment>
<dbReference type="SUPFAM" id="SSF55729">
    <property type="entry name" value="Acyl-CoA N-acyltransferases (Nat)"/>
    <property type="match status" value="1"/>
</dbReference>
<dbReference type="PROSITE" id="PS51186">
    <property type="entry name" value="GNAT"/>
    <property type="match status" value="1"/>
</dbReference>
<evidence type="ECO:0000259" key="1">
    <source>
        <dbReference type="PROSITE" id="PS51186"/>
    </source>
</evidence>